<evidence type="ECO:0000256" key="6">
    <source>
        <dbReference type="ARBA" id="ARBA00023125"/>
    </source>
</evidence>
<dbReference type="PROSITE" id="PS00028">
    <property type="entry name" value="ZINC_FINGER_C2H2_1"/>
    <property type="match status" value="4"/>
</dbReference>
<dbReference type="EMBL" id="CALNXJ010000017">
    <property type="protein sequence ID" value="CAH3119570.1"/>
    <property type="molecule type" value="Genomic_DNA"/>
</dbReference>
<reference evidence="13 14" key="1">
    <citation type="submission" date="2022-05" db="EMBL/GenBank/DDBJ databases">
        <authorList>
            <consortium name="Genoscope - CEA"/>
            <person name="William W."/>
        </authorList>
    </citation>
    <scope>NUCLEOTIDE SEQUENCE [LARGE SCALE GENOMIC DNA]</scope>
</reference>
<dbReference type="PROSITE" id="PS51936">
    <property type="entry name" value="POU_4"/>
    <property type="match status" value="1"/>
</dbReference>
<dbReference type="FunFam" id="3.30.160.60:FF:000733">
    <property type="entry name" value="Zinc finger protein 236 variant"/>
    <property type="match status" value="1"/>
</dbReference>
<dbReference type="SUPFAM" id="SSF57667">
    <property type="entry name" value="beta-beta-alpha zinc fingers"/>
    <property type="match status" value="3"/>
</dbReference>
<dbReference type="Proteomes" id="UP001159428">
    <property type="component" value="Unassembled WGS sequence"/>
</dbReference>
<dbReference type="InterPro" id="IPR044869">
    <property type="entry name" value="HNF-1_POU"/>
</dbReference>
<name>A0AAU9WN46_9CNID</name>
<dbReference type="PANTHER" id="PTHR10032:SF272">
    <property type="entry name" value="OVO-LIKE ZINC FINGER 1A-RELATED"/>
    <property type="match status" value="1"/>
</dbReference>
<evidence type="ECO:0000256" key="1">
    <source>
        <dbReference type="ARBA" id="ARBA00004123"/>
    </source>
</evidence>
<feature type="domain" description="C2H2-type" evidence="11">
    <location>
        <begin position="335"/>
        <end position="362"/>
    </location>
</feature>
<feature type="domain" description="C2H2-type" evidence="11">
    <location>
        <begin position="419"/>
        <end position="446"/>
    </location>
</feature>
<evidence type="ECO:0000256" key="4">
    <source>
        <dbReference type="ARBA" id="ARBA00022771"/>
    </source>
</evidence>
<accession>A0AAU9WN46</accession>
<feature type="domain" description="C2H2-type" evidence="11">
    <location>
        <begin position="304"/>
        <end position="331"/>
    </location>
</feature>
<evidence type="ECO:0000313" key="13">
    <source>
        <dbReference type="EMBL" id="CAH3119570.1"/>
    </source>
</evidence>
<dbReference type="GO" id="GO:0008270">
    <property type="term" value="F:zinc ion binding"/>
    <property type="evidence" value="ECO:0007669"/>
    <property type="project" value="UniProtKB-KW"/>
</dbReference>
<comment type="caution">
    <text evidence="13">The sequence shown here is derived from an EMBL/GenBank/DDBJ whole genome shotgun (WGS) entry which is preliminary data.</text>
</comment>
<evidence type="ECO:0000256" key="8">
    <source>
        <dbReference type="PROSITE-ProRule" id="PRU00042"/>
    </source>
</evidence>
<keyword evidence="5" id="KW-0862">Zinc</keyword>
<dbReference type="Gene3D" id="3.30.160.60">
    <property type="entry name" value="Classic Zinc Finger"/>
    <property type="match status" value="4"/>
</dbReference>
<dbReference type="Pfam" id="PF04814">
    <property type="entry name" value="HNF-1_N"/>
    <property type="match status" value="1"/>
</dbReference>
<keyword evidence="3" id="KW-0677">Repeat</keyword>
<dbReference type="InterPro" id="IPR036236">
    <property type="entry name" value="Znf_C2H2_sf"/>
</dbReference>
<organism evidence="13 14">
    <name type="scientific">Pocillopora meandrina</name>
    <dbReference type="NCBI Taxonomy" id="46732"/>
    <lineage>
        <taxon>Eukaryota</taxon>
        <taxon>Metazoa</taxon>
        <taxon>Cnidaria</taxon>
        <taxon>Anthozoa</taxon>
        <taxon>Hexacorallia</taxon>
        <taxon>Scleractinia</taxon>
        <taxon>Astrocoeniina</taxon>
        <taxon>Pocilloporidae</taxon>
        <taxon>Pocillopora</taxon>
    </lineage>
</organism>
<feature type="domain" description="C2H2-type" evidence="11">
    <location>
        <begin position="391"/>
        <end position="418"/>
    </location>
</feature>
<dbReference type="InterPro" id="IPR010982">
    <property type="entry name" value="Lambda_DNA-bd_dom_sf"/>
</dbReference>
<dbReference type="Pfam" id="PF13465">
    <property type="entry name" value="zf-H2C2_2"/>
    <property type="match status" value="1"/>
</dbReference>
<keyword evidence="7" id="KW-0539">Nucleus</keyword>
<dbReference type="Pfam" id="PF00096">
    <property type="entry name" value="zf-C2H2"/>
    <property type="match status" value="3"/>
</dbReference>
<evidence type="ECO:0000256" key="10">
    <source>
        <dbReference type="SAM" id="MobiDB-lite"/>
    </source>
</evidence>
<dbReference type="Gene3D" id="1.10.260.40">
    <property type="entry name" value="lambda repressor-like DNA-binding domains"/>
    <property type="match status" value="1"/>
</dbReference>
<dbReference type="GO" id="GO:0005634">
    <property type="term" value="C:nucleus"/>
    <property type="evidence" value="ECO:0007669"/>
    <property type="project" value="UniProtKB-SubCell"/>
</dbReference>
<dbReference type="SMART" id="SM00355">
    <property type="entry name" value="ZnF_C2H2"/>
    <property type="match status" value="5"/>
</dbReference>
<feature type="domain" description="POU-specific atypical" evidence="12">
    <location>
        <begin position="210"/>
        <end position="305"/>
    </location>
</feature>
<evidence type="ECO:0000259" key="12">
    <source>
        <dbReference type="PROSITE" id="PS51936"/>
    </source>
</evidence>
<dbReference type="GO" id="GO:0000978">
    <property type="term" value="F:RNA polymerase II cis-regulatory region sequence-specific DNA binding"/>
    <property type="evidence" value="ECO:0007669"/>
    <property type="project" value="TreeGrafter"/>
</dbReference>
<evidence type="ECO:0000256" key="7">
    <source>
        <dbReference type="ARBA" id="ARBA00023242"/>
    </source>
</evidence>
<dbReference type="InterPro" id="IPR013087">
    <property type="entry name" value="Znf_C2H2_type"/>
</dbReference>
<feature type="domain" description="C2H2-type" evidence="11">
    <location>
        <begin position="363"/>
        <end position="390"/>
    </location>
</feature>
<dbReference type="FunFam" id="3.30.160.60:FF:001009">
    <property type="entry name" value="Zinc finger protein 26"/>
    <property type="match status" value="1"/>
</dbReference>
<dbReference type="FunFam" id="3.30.160.60:FF:000774">
    <property type="entry name" value="Zinc finger protein"/>
    <property type="match status" value="1"/>
</dbReference>
<evidence type="ECO:0000256" key="5">
    <source>
        <dbReference type="ARBA" id="ARBA00022833"/>
    </source>
</evidence>
<gene>
    <name evidence="13" type="ORF">PMEA_00008344</name>
</gene>
<dbReference type="AlphaFoldDB" id="A0AAU9WN46"/>
<dbReference type="SUPFAM" id="SSF47413">
    <property type="entry name" value="lambda repressor-like DNA-binding domains"/>
    <property type="match status" value="1"/>
</dbReference>
<dbReference type="GO" id="GO:0009913">
    <property type="term" value="P:epidermal cell differentiation"/>
    <property type="evidence" value="ECO:0007669"/>
    <property type="project" value="TreeGrafter"/>
</dbReference>
<dbReference type="GO" id="GO:0045893">
    <property type="term" value="P:positive regulation of DNA-templated transcription"/>
    <property type="evidence" value="ECO:0007669"/>
    <property type="project" value="InterPro"/>
</dbReference>
<protein>
    <submittedName>
        <fullName evidence="13">Uncharacterized protein</fullName>
    </submittedName>
</protein>
<dbReference type="InterPro" id="IPR006899">
    <property type="entry name" value="HNF-1_N"/>
</dbReference>
<keyword evidence="4 8" id="KW-0863">Zinc-finger</keyword>
<sequence length="459" mass="53430">MSSGVGLKRKNASESRGYAKILPCEKSLSQQEEVSRGYTPGRQSAVRWVSEKNEELSDIAEEAEKQTNPGSSATGDVAIQCNLEANADSYIPRTNNGRNQPVPFPALDTRGLHTLAELCLRRADYEFCTQNVTVDHRKINDGDVHETELNESETFKEPRKVHDTKFKRRVSDSLTSVKREQVKVEENETAEEKCEDLKERKSKAMRRSMNPVNENNSTRLHKLEEELEKMLQGKEEIIGREIRDFMENNKALEKELIEETGVSQIEITKYLQESVHLKEDKRTKLFRWYLEKKLSRVESDDESYTCYKCGKIFAYESYLERHVKYVCPDKTGRTWKCSYCSKAFQYPCYLRRHMRSHTGESPYKCTQCSRAFVRSTDLQRHLRNHTGEKPYKCQECSRAFARSTDLKRHMRTHTGEKPYKCWQCSKAFSQSGSLQTHLHTHYKESLQMKGVIPEKTKRT</sequence>
<evidence type="ECO:0000256" key="9">
    <source>
        <dbReference type="SAM" id="Coils"/>
    </source>
</evidence>
<proteinExistence type="predicted"/>
<dbReference type="GO" id="GO:0000981">
    <property type="term" value="F:DNA-binding transcription factor activity, RNA polymerase II-specific"/>
    <property type="evidence" value="ECO:0007669"/>
    <property type="project" value="TreeGrafter"/>
</dbReference>
<feature type="coiled-coil region" evidence="9">
    <location>
        <begin position="180"/>
        <end position="240"/>
    </location>
</feature>
<feature type="region of interest" description="Disordered" evidence="10">
    <location>
        <begin position="28"/>
        <end position="75"/>
    </location>
</feature>
<evidence type="ECO:0000256" key="2">
    <source>
        <dbReference type="ARBA" id="ARBA00022723"/>
    </source>
</evidence>
<keyword evidence="6" id="KW-0238">DNA-binding</keyword>
<keyword evidence="9" id="KW-0175">Coiled coil</keyword>
<evidence type="ECO:0000259" key="11">
    <source>
        <dbReference type="PROSITE" id="PS50157"/>
    </source>
</evidence>
<evidence type="ECO:0000313" key="14">
    <source>
        <dbReference type="Proteomes" id="UP001159428"/>
    </source>
</evidence>
<dbReference type="PANTHER" id="PTHR10032">
    <property type="entry name" value="ZINC FINGER PROTEIN WITH KRAB AND SCAN DOMAINS"/>
    <property type="match status" value="1"/>
</dbReference>
<dbReference type="PROSITE" id="PS50157">
    <property type="entry name" value="ZINC_FINGER_C2H2_2"/>
    <property type="match status" value="5"/>
</dbReference>
<keyword evidence="14" id="KW-1185">Reference proteome</keyword>
<comment type="subcellular location">
    <subcellularLocation>
        <location evidence="1">Nucleus</location>
    </subcellularLocation>
</comment>
<keyword evidence="2" id="KW-0479">Metal-binding</keyword>
<dbReference type="FunFam" id="3.30.160.60:FF:001498">
    <property type="entry name" value="Zinc finger protein 404"/>
    <property type="match status" value="1"/>
</dbReference>
<dbReference type="InterPro" id="IPR027756">
    <property type="entry name" value="Ovo-like"/>
</dbReference>
<evidence type="ECO:0000256" key="3">
    <source>
        <dbReference type="ARBA" id="ARBA00022737"/>
    </source>
</evidence>